<name>A0A3S9HQC2_9BURK</name>
<dbReference type="InterPro" id="IPR036777">
    <property type="entry name" value="Channel_Tsx-like_sf"/>
</dbReference>
<evidence type="ECO:0000313" key="2">
    <source>
        <dbReference type="EMBL" id="AZP14323.1"/>
    </source>
</evidence>
<reference evidence="2 3" key="1">
    <citation type="journal article" date="2011" name="Int. J. Syst. Evol. Microbiol.">
        <title>Description of Undibacterium oligocarboniphilum sp. nov., isolated from purified water, and Undibacterium pigrum strain CCUG 49012 as the type strain of Undibacterium parvum sp. nov., and emended descriptions of the genus Undibacterium and the species Undibacterium pigrum.</title>
        <authorList>
            <person name="Eder W."/>
            <person name="Wanner G."/>
            <person name="Ludwig W."/>
            <person name="Busse H.J."/>
            <person name="Ziemke-Kageler F."/>
            <person name="Lang E."/>
        </authorList>
    </citation>
    <scope>NUCLEOTIDE SEQUENCE [LARGE SCALE GENOMIC DNA]</scope>
    <source>
        <strain evidence="2 3">DSM 23061</strain>
    </source>
</reference>
<keyword evidence="2" id="KW-0261">Viral envelope protein</keyword>
<feature type="signal peptide" evidence="1">
    <location>
        <begin position="1"/>
        <end position="20"/>
    </location>
</feature>
<evidence type="ECO:0000256" key="1">
    <source>
        <dbReference type="SAM" id="SignalP"/>
    </source>
</evidence>
<dbReference type="Proteomes" id="UP000275663">
    <property type="component" value="Chromosome"/>
</dbReference>
<feature type="chain" id="PRO_5019204673" evidence="1">
    <location>
        <begin position="21"/>
        <end position="283"/>
    </location>
</feature>
<sequence length="283" mass="30762">MSQCSISLLIAGAALSNANAADWSDTALSVRAGNDFREPFNPSDIRKYIFALTHVSGYQYGSNFFNVDFLQSDSNDPASLGQTAGAQEAYVVYRHTFDIGKLKGSDVRFGVVRGAGVTLGFDWNTKNDVAYNSRKQMLVLGPTLMWDVPGHLSTSLLLLSESNAPSGAYPPISNVTGRYHYKVHPMLTADWGIPLNTMLSFEGYANLIAAKGVDEVGNETGVETNIDMQLMLDLGAAFGKGKNGLRVGLEYQYWNNKFGNTSLTTGGQGNKASTPMIRVEYHF</sequence>
<keyword evidence="3" id="KW-1185">Reference proteome</keyword>
<organism evidence="2 3">
    <name type="scientific">Undibacterium parvum</name>
    <dbReference type="NCBI Taxonomy" id="401471"/>
    <lineage>
        <taxon>Bacteria</taxon>
        <taxon>Pseudomonadati</taxon>
        <taxon>Pseudomonadota</taxon>
        <taxon>Betaproteobacteria</taxon>
        <taxon>Burkholderiales</taxon>
        <taxon>Oxalobacteraceae</taxon>
        <taxon>Undibacterium</taxon>
    </lineage>
</organism>
<keyword evidence="1" id="KW-0732">Signal</keyword>
<dbReference type="AlphaFoldDB" id="A0A3S9HQC2"/>
<proteinExistence type="predicted"/>
<keyword evidence="2" id="KW-0946">Virion</keyword>
<dbReference type="SUPFAM" id="SSF111364">
    <property type="entry name" value="Tsx-like channel"/>
    <property type="match status" value="1"/>
</dbReference>
<dbReference type="KEGG" id="upv:EJN92_00175"/>
<dbReference type="OrthoDB" id="104801at2"/>
<evidence type="ECO:0000313" key="3">
    <source>
        <dbReference type="Proteomes" id="UP000275663"/>
    </source>
</evidence>
<protein>
    <submittedName>
        <fullName evidence="2">Outer envelope protein</fullName>
    </submittedName>
</protein>
<dbReference type="GO" id="GO:0009279">
    <property type="term" value="C:cell outer membrane"/>
    <property type="evidence" value="ECO:0007669"/>
    <property type="project" value="InterPro"/>
</dbReference>
<dbReference type="Gene3D" id="2.40.230.20">
    <property type="entry name" value="Nucleoside-specific channel-forming protein, Tsx-like"/>
    <property type="match status" value="1"/>
</dbReference>
<dbReference type="EMBL" id="CP034464">
    <property type="protein sequence ID" value="AZP14323.1"/>
    <property type="molecule type" value="Genomic_DNA"/>
</dbReference>
<accession>A0A3S9HQC2</accession>
<gene>
    <name evidence="2" type="ORF">EJN92_00175</name>
</gene>